<sequence length="123" mass="13218">MTRLVIDASAALAHLLDEAGGDRVVPHLKDGLISAVNLSEVVTRLIRAGANPMRADYLGWTVVDHDADLAHATGRLWPMTAHLGLSLADRACLALALRERLPVLTGDRAWAALDVGVDVRLIR</sequence>
<comment type="caution">
    <text evidence="2">The sequence shown here is derived from an EMBL/GenBank/DDBJ whole genome shotgun (WGS) entry which is preliminary data.</text>
</comment>
<organism evidence="2 3">
    <name type="scientific">Brevundimonas denitrificans</name>
    <dbReference type="NCBI Taxonomy" id="1443434"/>
    <lineage>
        <taxon>Bacteria</taxon>
        <taxon>Pseudomonadati</taxon>
        <taxon>Pseudomonadota</taxon>
        <taxon>Alphaproteobacteria</taxon>
        <taxon>Caulobacterales</taxon>
        <taxon>Caulobacteraceae</taxon>
        <taxon>Brevundimonas</taxon>
    </lineage>
</organism>
<keyword evidence="3" id="KW-1185">Reference proteome</keyword>
<name>A0ABQ6BRX9_9CAUL</name>
<evidence type="ECO:0000313" key="2">
    <source>
        <dbReference type="EMBL" id="GLS02574.1"/>
    </source>
</evidence>
<dbReference type="Proteomes" id="UP001156921">
    <property type="component" value="Unassembled WGS sequence"/>
</dbReference>
<gene>
    <name evidence="2" type="ORF">GCM10007859_26010</name>
</gene>
<dbReference type="SUPFAM" id="SSF88723">
    <property type="entry name" value="PIN domain-like"/>
    <property type="match status" value="1"/>
</dbReference>
<evidence type="ECO:0000259" key="1">
    <source>
        <dbReference type="Pfam" id="PF01850"/>
    </source>
</evidence>
<feature type="domain" description="PIN" evidence="1">
    <location>
        <begin position="5"/>
        <end position="114"/>
    </location>
</feature>
<dbReference type="Pfam" id="PF01850">
    <property type="entry name" value="PIN"/>
    <property type="match status" value="1"/>
</dbReference>
<dbReference type="Gene3D" id="3.40.50.1010">
    <property type="entry name" value="5'-nuclease"/>
    <property type="match status" value="1"/>
</dbReference>
<dbReference type="InterPro" id="IPR029060">
    <property type="entry name" value="PIN-like_dom_sf"/>
</dbReference>
<protein>
    <recommendedName>
        <fullName evidence="1">PIN domain-containing protein</fullName>
    </recommendedName>
</protein>
<dbReference type="RefSeq" id="WP_284223446.1">
    <property type="nucleotide sequence ID" value="NZ_BSOY01000079.1"/>
</dbReference>
<accession>A0ABQ6BRX9</accession>
<dbReference type="InterPro" id="IPR002716">
    <property type="entry name" value="PIN_dom"/>
</dbReference>
<evidence type="ECO:0000313" key="3">
    <source>
        <dbReference type="Proteomes" id="UP001156921"/>
    </source>
</evidence>
<proteinExistence type="predicted"/>
<reference evidence="3" key="1">
    <citation type="journal article" date="2019" name="Int. J. Syst. Evol. Microbiol.">
        <title>The Global Catalogue of Microorganisms (GCM) 10K type strain sequencing project: providing services to taxonomists for standard genome sequencing and annotation.</title>
        <authorList>
            <consortium name="The Broad Institute Genomics Platform"/>
            <consortium name="The Broad Institute Genome Sequencing Center for Infectious Disease"/>
            <person name="Wu L."/>
            <person name="Ma J."/>
        </authorList>
    </citation>
    <scope>NUCLEOTIDE SEQUENCE [LARGE SCALE GENOMIC DNA]</scope>
    <source>
        <strain evidence="3">NBRC 110107</strain>
    </source>
</reference>
<dbReference type="EMBL" id="BSOY01000079">
    <property type="protein sequence ID" value="GLS02574.1"/>
    <property type="molecule type" value="Genomic_DNA"/>
</dbReference>
<dbReference type="CDD" id="cd18682">
    <property type="entry name" value="PIN_VapC-like"/>
    <property type="match status" value="1"/>
</dbReference>